<dbReference type="RefSeq" id="XP_060324874.1">
    <property type="nucleotide sequence ID" value="XM_060465322.1"/>
</dbReference>
<dbReference type="AlphaFoldDB" id="A0AA39JKI2"/>
<reference evidence="2" key="1">
    <citation type="submission" date="2023-06" db="EMBL/GenBank/DDBJ databases">
        <authorList>
            <consortium name="Lawrence Berkeley National Laboratory"/>
            <person name="Ahrendt S."/>
            <person name="Sahu N."/>
            <person name="Indic B."/>
            <person name="Wong-Bajracharya J."/>
            <person name="Merenyi Z."/>
            <person name="Ke H.-M."/>
            <person name="Monk M."/>
            <person name="Kocsube S."/>
            <person name="Drula E."/>
            <person name="Lipzen A."/>
            <person name="Balint B."/>
            <person name="Henrissat B."/>
            <person name="Andreopoulos B."/>
            <person name="Martin F.M."/>
            <person name="Harder C.B."/>
            <person name="Rigling D."/>
            <person name="Ford K.L."/>
            <person name="Foster G.D."/>
            <person name="Pangilinan J."/>
            <person name="Papanicolaou A."/>
            <person name="Barry K."/>
            <person name="LaButti K."/>
            <person name="Viragh M."/>
            <person name="Koriabine M."/>
            <person name="Yan M."/>
            <person name="Riley R."/>
            <person name="Champramary S."/>
            <person name="Plett K.L."/>
            <person name="Tsai I.J."/>
            <person name="Slot J."/>
            <person name="Sipos G."/>
            <person name="Plett J."/>
            <person name="Nagy L.G."/>
            <person name="Grigoriev I.V."/>
        </authorList>
    </citation>
    <scope>NUCLEOTIDE SEQUENCE</scope>
    <source>
        <strain evidence="2">CCBAS 213</strain>
    </source>
</reference>
<gene>
    <name evidence="2" type="ORF">EV420DRAFT_1013896</name>
</gene>
<name>A0AA39JKI2_ARMTA</name>
<comment type="caution">
    <text evidence="2">The sequence shown here is derived from an EMBL/GenBank/DDBJ whole genome shotgun (WGS) entry which is preliminary data.</text>
</comment>
<evidence type="ECO:0000313" key="3">
    <source>
        <dbReference type="Proteomes" id="UP001175211"/>
    </source>
</evidence>
<dbReference type="Proteomes" id="UP001175211">
    <property type="component" value="Unassembled WGS sequence"/>
</dbReference>
<protein>
    <submittedName>
        <fullName evidence="2">Uncharacterized protein</fullName>
    </submittedName>
</protein>
<dbReference type="EMBL" id="JAUEPS010000056">
    <property type="protein sequence ID" value="KAK0443907.1"/>
    <property type="molecule type" value="Genomic_DNA"/>
</dbReference>
<organism evidence="2 3">
    <name type="scientific">Armillaria tabescens</name>
    <name type="common">Ringless honey mushroom</name>
    <name type="synonym">Agaricus tabescens</name>
    <dbReference type="NCBI Taxonomy" id="1929756"/>
    <lineage>
        <taxon>Eukaryota</taxon>
        <taxon>Fungi</taxon>
        <taxon>Dikarya</taxon>
        <taxon>Basidiomycota</taxon>
        <taxon>Agaricomycotina</taxon>
        <taxon>Agaricomycetes</taxon>
        <taxon>Agaricomycetidae</taxon>
        <taxon>Agaricales</taxon>
        <taxon>Marasmiineae</taxon>
        <taxon>Physalacriaceae</taxon>
        <taxon>Desarmillaria</taxon>
    </lineage>
</organism>
<proteinExistence type="predicted"/>
<sequence length="316" mass="35777">MSLPFIPRNVATKSKKIQSTKGRDVDIPTASSSRTIPLPVGKGKEPEKPNIDGPAAVHKPNFSDKEYASLIYLALSDFALFSDPDLRRKIDEGEDGFVSLLHVLKHALHGILFSESETAVARALRSEATDSIEVRMVFSGPSWSGQGSSKNSGMFEVRRMESLQNKFTREDWRERTLYIENILIQYTSLLGVFHLIQVLLTKTTNTTPIFNRIQGISFPPHHLDKPGDTPKCKGFALVALLDAEDAQRFLHEWPWAPAVSPNEVKPPISEFQEAVKFGFRTMSKTRWDEMKDEYLAYRARLVKEIVAYPARARRYI</sequence>
<dbReference type="GeneID" id="85348870"/>
<feature type="region of interest" description="Disordered" evidence="1">
    <location>
        <begin position="1"/>
        <end position="57"/>
    </location>
</feature>
<keyword evidence="3" id="KW-1185">Reference proteome</keyword>
<accession>A0AA39JKI2</accession>
<evidence type="ECO:0000313" key="2">
    <source>
        <dbReference type="EMBL" id="KAK0443907.1"/>
    </source>
</evidence>
<evidence type="ECO:0000256" key="1">
    <source>
        <dbReference type="SAM" id="MobiDB-lite"/>
    </source>
</evidence>